<accession>A0ABQ4ZXE3</accession>
<dbReference type="Proteomes" id="UP001151760">
    <property type="component" value="Unassembled WGS sequence"/>
</dbReference>
<gene>
    <name evidence="2" type="ORF">Tco_0801650</name>
</gene>
<evidence type="ECO:0000313" key="3">
    <source>
        <dbReference type="Proteomes" id="UP001151760"/>
    </source>
</evidence>
<proteinExistence type="predicted"/>
<organism evidence="2 3">
    <name type="scientific">Tanacetum coccineum</name>
    <dbReference type="NCBI Taxonomy" id="301880"/>
    <lineage>
        <taxon>Eukaryota</taxon>
        <taxon>Viridiplantae</taxon>
        <taxon>Streptophyta</taxon>
        <taxon>Embryophyta</taxon>
        <taxon>Tracheophyta</taxon>
        <taxon>Spermatophyta</taxon>
        <taxon>Magnoliopsida</taxon>
        <taxon>eudicotyledons</taxon>
        <taxon>Gunneridae</taxon>
        <taxon>Pentapetalae</taxon>
        <taxon>asterids</taxon>
        <taxon>campanulids</taxon>
        <taxon>Asterales</taxon>
        <taxon>Asteraceae</taxon>
        <taxon>Asteroideae</taxon>
        <taxon>Anthemideae</taxon>
        <taxon>Anthemidinae</taxon>
        <taxon>Tanacetum</taxon>
    </lineage>
</organism>
<name>A0ABQ4ZXE3_9ASTR</name>
<protein>
    <submittedName>
        <fullName evidence="2">Uncharacterized protein</fullName>
    </submittedName>
</protein>
<dbReference type="EMBL" id="BQNB010011750">
    <property type="protein sequence ID" value="GJS94682.1"/>
    <property type="molecule type" value="Genomic_DNA"/>
</dbReference>
<evidence type="ECO:0000313" key="2">
    <source>
        <dbReference type="EMBL" id="GJS94682.1"/>
    </source>
</evidence>
<sequence>MAGGVRIGRGTVLAPNEEIAQHTTPLLAEDAVIPDKTDFQKAFEKGDPRIIAAMMANTIVNARNHTRTMNNEFNKPSKGFPTESTAKPEELELEHALHQAKKKEESPRCCSKQSYRQTSRCRGSFSPESKEEKG</sequence>
<feature type="compositionally biased region" description="Polar residues" evidence="1">
    <location>
        <begin position="111"/>
        <end position="121"/>
    </location>
</feature>
<reference evidence="2" key="1">
    <citation type="journal article" date="2022" name="Int. J. Mol. Sci.">
        <title>Draft Genome of Tanacetum Coccineum: Genomic Comparison of Closely Related Tanacetum-Family Plants.</title>
        <authorList>
            <person name="Yamashiro T."/>
            <person name="Shiraishi A."/>
            <person name="Nakayama K."/>
            <person name="Satake H."/>
        </authorList>
    </citation>
    <scope>NUCLEOTIDE SEQUENCE</scope>
</reference>
<feature type="compositionally biased region" description="Basic and acidic residues" evidence="1">
    <location>
        <begin position="86"/>
        <end position="107"/>
    </location>
</feature>
<evidence type="ECO:0000256" key="1">
    <source>
        <dbReference type="SAM" id="MobiDB-lite"/>
    </source>
</evidence>
<keyword evidence="3" id="KW-1185">Reference proteome</keyword>
<comment type="caution">
    <text evidence="2">The sequence shown here is derived from an EMBL/GenBank/DDBJ whole genome shotgun (WGS) entry which is preliminary data.</text>
</comment>
<feature type="region of interest" description="Disordered" evidence="1">
    <location>
        <begin position="67"/>
        <end position="134"/>
    </location>
</feature>
<reference evidence="2" key="2">
    <citation type="submission" date="2022-01" db="EMBL/GenBank/DDBJ databases">
        <authorList>
            <person name="Yamashiro T."/>
            <person name="Shiraishi A."/>
            <person name="Satake H."/>
            <person name="Nakayama K."/>
        </authorList>
    </citation>
    <scope>NUCLEOTIDE SEQUENCE</scope>
</reference>